<dbReference type="InterPro" id="IPR027417">
    <property type="entry name" value="P-loop_NTPase"/>
</dbReference>
<comment type="caution">
    <text evidence="2">The sequence shown here is derived from an EMBL/GenBank/DDBJ whole genome shotgun (WGS) entry which is preliminary data.</text>
</comment>
<dbReference type="Pfam" id="PF13558">
    <property type="entry name" value="SbcC_Walker_B"/>
    <property type="match status" value="1"/>
</dbReference>
<evidence type="ECO:0008006" key="4">
    <source>
        <dbReference type="Google" id="ProtNLM"/>
    </source>
</evidence>
<sequence>MQLSVFSTDNQKSGFRLQYMEVYNWGTFDEHVHVIKPLGETSLLTGANGSGKTTFVDALLTLIVPEKKYRFYNQSSGSEKKGDRTEESYVLGGYGTINSENGSTTKTLYLRENKEEAYSILMAAFSNEAGQEVSLFQVRYFSGGEMKKVFAVAHTLLHIEEDFTPFDLGGGWKRRMDLQYNRNGGKPKIEWFDAASKYALRLTDVLGMQSLQALSLFNQTVGIKVLGNLDEFIRTHMLEPRNMEEQFLELKKHLNTLLDAQRNIEKAEEQISLLKILELHYQTYAAYKQQLDVSQRELDIAAIWNGYTKNQLLHTAVDEAEQSLREIQNKLSAIKESIAELTEKERTTRNQIEQNKAGQRLKELEQEIKSLNDKLQLVQSNYVKFSEWCTALSLEETVAADEAAYKRIVGEARRAKHRIEREQRLNEEDDFEAKNVLRKASEEKEDVERELNALLQSKNNIPSHLVNLRREICTELKIDISELPFAGELMQVRAEELHWEAALEKLLHGFSLRLLIPEKYYKKVNRYVNNTNLRSRLVYYQVFDDVLLPYADEGTVYEKLEFHPEHRLSEWVQQQIIQSFDYFCIDDESELDRYDRAITINGLVKNRDRHEKDDRPDRNDPGRYVMGWNNEKKKAKYLTKRDVLLETIRQSNETIERCKRKAARLQSQSYAILKIEEHEGFALMDAGSVQRSIHAVQQQIESLRESNDQLKTLTQQLESIQQQLSSKDEERTALIRDESLTTNQLQQWQQQQQHLQPLLQLIKDEDKDALLQFQQQYASAFATLTLLTIDETYNELRSAISKKVGELRESLHKEEGALQKSISRIKSPSITIQQRFPDWNGDVHHLPDDPAFAEEYIEWLGKLENENLPKYKKDFDNYINITITYKIGGLNEEMEKWEREIKNSIHKLNSSLAGINFNRLPDTFIQLGIRNVMDTTVKEFRSKLLEALPQAANWQQSSFEEKSAHFRDKVQPLVASLDESEAYRARVLDVRNWFEFWTDEIYRNTNELKKTYRQMGQLSGGEKAQLTYTILCSAIAYQFGITKEGKNSKSLRFIAVDESFSNQDEEKATYLMELCKQLHLQLLVVTPSDKIQIVQEFIAHVHLVQRVANRHSVLYNMTVKELREKMEEATA</sequence>
<name>A0A9X3B754_9BACT</name>
<feature type="coiled-coil region" evidence="1">
    <location>
        <begin position="250"/>
        <end position="277"/>
    </location>
</feature>
<feature type="coiled-coil region" evidence="1">
    <location>
        <begin position="693"/>
        <end position="737"/>
    </location>
</feature>
<organism evidence="2 3">
    <name type="scientific">Paraflavisolibacter caeni</name>
    <dbReference type="NCBI Taxonomy" id="2982496"/>
    <lineage>
        <taxon>Bacteria</taxon>
        <taxon>Pseudomonadati</taxon>
        <taxon>Bacteroidota</taxon>
        <taxon>Chitinophagia</taxon>
        <taxon>Chitinophagales</taxon>
        <taxon>Chitinophagaceae</taxon>
        <taxon>Paraflavisolibacter</taxon>
    </lineage>
</organism>
<dbReference type="Proteomes" id="UP001155483">
    <property type="component" value="Unassembled WGS sequence"/>
</dbReference>
<evidence type="ECO:0000313" key="2">
    <source>
        <dbReference type="EMBL" id="MCU7548121.1"/>
    </source>
</evidence>
<dbReference type="Pfam" id="PF13555">
    <property type="entry name" value="AAA_29"/>
    <property type="match status" value="1"/>
</dbReference>
<dbReference type="EMBL" id="JAOTIF010000001">
    <property type="protein sequence ID" value="MCU7548121.1"/>
    <property type="molecule type" value="Genomic_DNA"/>
</dbReference>
<proteinExistence type="predicted"/>
<dbReference type="Gene3D" id="3.40.1140.10">
    <property type="match status" value="1"/>
</dbReference>
<evidence type="ECO:0000256" key="1">
    <source>
        <dbReference type="SAM" id="Coils"/>
    </source>
</evidence>
<reference evidence="2" key="1">
    <citation type="submission" date="2022-09" db="EMBL/GenBank/DDBJ databases">
        <authorList>
            <person name="Yuan C."/>
            <person name="Ke Z."/>
        </authorList>
    </citation>
    <scope>NUCLEOTIDE SEQUENCE</scope>
    <source>
        <strain evidence="2">LB-8</strain>
    </source>
</reference>
<keyword evidence="1" id="KW-0175">Coiled coil</keyword>
<dbReference type="AlphaFoldDB" id="A0A9X3B754"/>
<dbReference type="SUPFAM" id="SSF52540">
    <property type="entry name" value="P-loop containing nucleoside triphosphate hydrolases"/>
    <property type="match status" value="2"/>
</dbReference>
<dbReference type="RefSeq" id="WP_279295565.1">
    <property type="nucleotide sequence ID" value="NZ_JAOTIF010000001.1"/>
</dbReference>
<dbReference type="Gene3D" id="3.40.50.300">
    <property type="entry name" value="P-loop containing nucleotide triphosphate hydrolases"/>
    <property type="match status" value="1"/>
</dbReference>
<feature type="coiled-coil region" evidence="1">
    <location>
        <begin position="310"/>
        <end position="381"/>
    </location>
</feature>
<evidence type="ECO:0000313" key="3">
    <source>
        <dbReference type="Proteomes" id="UP001155483"/>
    </source>
</evidence>
<accession>A0A9X3B754</accession>
<keyword evidence="3" id="KW-1185">Reference proteome</keyword>
<reference evidence="2" key="2">
    <citation type="submission" date="2023-04" db="EMBL/GenBank/DDBJ databases">
        <title>Paracnuella aquatica gen. nov., sp. nov., a member of the family Chitinophagaceae isolated from a hot spring.</title>
        <authorList>
            <person name="Wang C."/>
        </authorList>
    </citation>
    <scope>NUCLEOTIDE SEQUENCE</scope>
    <source>
        <strain evidence="2">LB-8</strain>
    </source>
</reference>
<protein>
    <recommendedName>
        <fullName evidence="4">AAA family ATPase</fullName>
    </recommendedName>
</protein>
<gene>
    <name evidence="2" type="ORF">OCK74_03295</name>
</gene>